<dbReference type="HOGENOM" id="CLU_501722_0_0_1"/>
<keyword evidence="6" id="KW-0368">Histidine biosynthesis</keyword>
<dbReference type="SUPFAM" id="SSF89550">
    <property type="entry name" value="PHP domain-like"/>
    <property type="match status" value="1"/>
</dbReference>
<dbReference type="Pfam" id="PF02811">
    <property type="entry name" value="PHP"/>
    <property type="match status" value="1"/>
</dbReference>
<dbReference type="InParanoid" id="K1WAQ9"/>
<dbReference type="InterPro" id="IPR016195">
    <property type="entry name" value="Pol/histidinol_Pase-like"/>
</dbReference>
<keyword evidence="4" id="KW-0028">Amino-acid biosynthesis</keyword>
<comment type="similarity">
    <text evidence="2">Belongs to the PHP hydrolase family. HisK subfamily.</text>
</comment>
<evidence type="ECO:0000256" key="5">
    <source>
        <dbReference type="ARBA" id="ARBA00022801"/>
    </source>
</evidence>
<dbReference type="GO" id="GO:0004401">
    <property type="term" value="F:histidinol-phosphatase activity"/>
    <property type="evidence" value="ECO:0007669"/>
    <property type="project" value="UniProtKB-EC"/>
</dbReference>
<dbReference type="AlphaFoldDB" id="K1WAQ9"/>
<gene>
    <name evidence="11" type="ORF">A1Q2_06960</name>
</gene>
<organism evidence="11 12">
    <name type="scientific">Trichosporon asahii var. asahii (strain CBS 8904)</name>
    <name type="common">Yeast</name>
    <dbReference type="NCBI Taxonomy" id="1220162"/>
    <lineage>
        <taxon>Eukaryota</taxon>
        <taxon>Fungi</taxon>
        <taxon>Dikarya</taxon>
        <taxon>Basidiomycota</taxon>
        <taxon>Agaricomycotina</taxon>
        <taxon>Tremellomycetes</taxon>
        <taxon>Trichosporonales</taxon>
        <taxon>Trichosporonaceae</taxon>
        <taxon>Trichosporon</taxon>
    </lineage>
</organism>
<feature type="domain" description="PHP" evidence="10">
    <location>
        <begin position="4"/>
        <end position="239"/>
    </location>
</feature>
<dbReference type="PANTHER" id="PTHR21039">
    <property type="entry name" value="HISTIDINOL PHOSPHATASE-RELATED"/>
    <property type="match status" value="1"/>
</dbReference>
<evidence type="ECO:0000256" key="4">
    <source>
        <dbReference type="ARBA" id="ARBA00022605"/>
    </source>
</evidence>
<feature type="compositionally biased region" description="Acidic residues" evidence="8">
    <location>
        <begin position="496"/>
        <end position="506"/>
    </location>
</feature>
<dbReference type="GO" id="GO:0016301">
    <property type="term" value="F:kinase activity"/>
    <property type="evidence" value="ECO:0007669"/>
    <property type="project" value="InterPro"/>
</dbReference>
<dbReference type="eggNOG" id="KOG2702">
    <property type="taxonomic scope" value="Eukaryota"/>
</dbReference>
<evidence type="ECO:0000256" key="1">
    <source>
        <dbReference type="ARBA" id="ARBA00004970"/>
    </source>
</evidence>
<dbReference type="Pfam" id="PF00485">
    <property type="entry name" value="PRK"/>
    <property type="match status" value="1"/>
</dbReference>
<sequence>MHSHHSHSGQFCRHAKDNLEDVVKEAVRQGFTTFGLSEHAPRYREQDLFPEESDLTPTDLSRIYLDFLTEALRLKAKYADRITLLVGIETDFISPLDMSELTTLLSQHEEIDYVVGSVHHVSGVSIDFDRPNYLRAVADCASPTPTMVRNAEGELVMAPPVNEIKEPETMADIEDFVARYLDAQFEMIIAQEPEVIGHFDLCMLFTPQISLKSSAAVWEKVERNVDAAISYGALFEANAAAFRKGWNSSYPAPDVLQLILSKGGRVCLSDDSHGVSYVGLNYGRLREYLVAQGVEEIWYLVPRDQEGEKVGKRGRVKAKPLRGWERAEFWKLDRFPDPEMAHWRRGAAFTFDLEAYSAFVSALRKPVDNAEAIGFPTFDHAAKDPAPSDTPILPQHRIVIVEGLYTMLDRPGWRECADKMDLRVWVEVPRDVVRARVLKRNTEAGIVTDDEVAVRRVEESDMVNGDEVFAHRYKVTDTIEPEDRPVTPSSSSDGVISEESESDTDDIATPSPGSPTTPRARTNGAPVFTFTATEEKREDEQRE</sequence>
<dbReference type="PANTHER" id="PTHR21039:SF0">
    <property type="entry name" value="HISTIDINOL-PHOSPHATASE"/>
    <property type="match status" value="1"/>
</dbReference>
<evidence type="ECO:0000259" key="9">
    <source>
        <dbReference type="Pfam" id="PF00485"/>
    </source>
</evidence>
<dbReference type="InterPro" id="IPR010140">
    <property type="entry name" value="Histidinol_P_phosphatase_HisJ"/>
</dbReference>
<proteinExistence type="inferred from homology"/>
<keyword evidence="5" id="KW-0378">Hydrolase</keyword>
<evidence type="ECO:0000256" key="8">
    <source>
        <dbReference type="SAM" id="MobiDB-lite"/>
    </source>
</evidence>
<dbReference type="UniPathway" id="UPA00031">
    <property type="reaction ID" value="UER00013"/>
</dbReference>
<dbReference type="EC" id="3.1.3.15" evidence="3"/>
<dbReference type="EMBL" id="AMBO01000382">
    <property type="protein sequence ID" value="EKC98728.1"/>
    <property type="molecule type" value="Genomic_DNA"/>
</dbReference>
<dbReference type="CDD" id="cd12110">
    <property type="entry name" value="PHP_HisPPase_Hisj_like"/>
    <property type="match status" value="1"/>
</dbReference>
<evidence type="ECO:0000313" key="12">
    <source>
        <dbReference type="Proteomes" id="UP000006757"/>
    </source>
</evidence>
<dbReference type="Proteomes" id="UP000006757">
    <property type="component" value="Unassembled WGS sequence"/>
</dbReference>
<keyword evidence="12" id="KW-1185">Reference proteome</keyword>
<accession>K1WAQ9</accession>
<feature type="domain" description="Phosphoribulokinase/uridine kinase" evidence="9">
    <location>
        <begin position="368"/>
        <end position="443"/>
    </location>
</feature>
<comment type="pathway">
    <text evidence="1">Amino-acid biosynthesis; L-histidine biosynthesis; L-histidine from 5-phospho-alpha-D-ribose 1-diphosphate: step 8/9.</text>
</comment>
<dbReference type="OrthoDB" id="5957391at2759"/>
<dbReference type="GO" id="GO:0005524">
    <property type="term" value="F:ATP binding"/>
    <property type="evidence" value="ECO:0007669"/>
    <property type="project" value="InterPro"/>
</dbReference>
<dbReference type="Gene3D" id="3.40.50.300">
    <property type="entry name" value="P-loop containing nucleotide triphosphate hydrolases"/>
    <property type="match status" value="1"/>
</dbReference>
<feature type="compositionally biased region" description="Basic and acidic residues" evidence="8">
    <location>
        <begin position="475"/>
        <end position="485"/>
    </location>
</feature>
<comment type="catalytic activity">
    <reaction evidence="7">
        <text>L-histidinol phosphate + H2O = L-histidinol + phosphate</text>
        <dbReference type="Rhea" id="RHEA:14465"/>
        <dbReference type="ChEBI" id="CHEBI:15377"/>
        <dbReference type="ChEBI" id="CHEBI:43474"/>
        <dbReference type="ChEBI" id="CHEBI:57699"/>
        <dbReference type="ChEBI" id="CHEBI:57980"/>
        <dbReference type="EC" id="3.1.3.15"/>
    </reaction>
</comment>
<dbReference type="STRING" id="1220162.K1WAQ9"/>
<dbReference type="NCBIfam" id="TIGR01856">
    <property type="entry name" value="hisJ_fam"/>
    <property type="match status" value="1"/>
</dbReference>
<feature type="compositionally biased region" description="Basic and acidic residues" evidence="8">
    <location>
        <begin position="533"/>
        <end position="543"/>
    </location>
</feature>
<evidence type="ECO:0000256" key="7">
    <source>
        <dbReference type="ARBA" id="ARBA00049158"/>
    </source>
</evidence>
<dbReference type="InterPro" id="IPR027417">
    <property type="entry name" value="P-loop_NTPase"/>
</dbReference>
<evidence type="ECO:0000256" key="6">
    <source>
        <dbReference type="ARBA" id="ARBA00023102"/>
    </source>
</evidence>
<evidence type="ECO:0000256" key="2">
    <source>
        <dbReference type="ARBA" id="ARBA00009152"/>
    </source>
</evidence>
<dbReference type="GO" id="GO:0005737">
    <property type="term" value="C:cytoplasm"/>
    <property type="evidence" value="ECO:0007669"/>
    <property type="project" value="TreeGrafter"/>
</dbReference>
<dbReference type="SUPFAM" id="SSF52540">
    <property type="entry name" value="P-loop containing nucleoside triphosphate hydrolases"/>
    <property type="match status" value="1"/>
</dbReference>
<name>K1WAQ9_TRIAC</name>
<dbReference type="InterPro" id="IPR006083">
    <property type="entry name" value="PRK/URK"/>
</dbReference>
<dbReference type="GO" id="GO:0000105">
    <property type="term" value="P:L-histidine biosynthetic process"/>
    <property type="evidence" value="ECO:0007669"/>
    <property type="project" value="UniProtKB-UniPathway"/>
</dbReference>
<dbReference type="Gene3D" id="3.20.20.140">
    <property type="entry name" value="Metal-dependent hydrolases"/>
    <property type="match status" value="1"/>
</dbReference>
<evidence type="ECO:0000259" key="10">
    <source>
        <dbReference type="Pfam" id="PF02811"/>
    </source>
</evidence>
<evidence type="ECO:0000313" key="11">
    <source>
        <dbReference type="EMBL" id="EKC98728.1"/>
    </source>
</evidence>
<dbReference type="FunCoup" id="K1WAQ9">
    <property type="interactions" value="85"/>
</dbReference>
<comment type="caution">
    <text evidence="11">The sequence shown here is derived from an EMBL/GenBank/DDBJ whole genome shotgun (WGS) entry which is preliminary data.</text>
</comment>
<evidence type="ECO:0000256" key="3">
    <source>
        <dbReference type="ARBA" id="ARBA00013085"/>
    </source>
</evidence>
<feature type="region of interest" description="Disordered" evidence="8">
    <location>
        <begin position="475"/>
        <end position="543"/>
    </location>
</feature>
<reference evidence="11 12" key="1">
    <citation type="journal article" date="2012" name="Eukaryot. Cell">
        <title>Genome sequence of the Trichosporon asahii environmental strain CBS 8904.</title>
        <authorList>
            <person name="Yang R.Y."/>
            <person name="Li H.T."/>
            <person name="Zhu H."/>
            <person name="Zhou G.P."/>
            <person name="Wang M."/>
            <person name="Wang L."/>
        </authorList>
    </citation>
    <scope>NUCLEOTIDE SEQUENCE [LARGE SCALE GENOMIC DNA]</scope>
    <source>
        <strain evidence="11 12">CBS 8904</strain>
    </source>
</reference>
<protein>
    <recommendedName>
        <fullName evidence="3">histidinol-phosphatase</fullName>
        <ecNumber evidence="3">3.1.3.15</ecNumber>
    </recommendedName>
</protein>
<dbReference type="InterPro" id="IPR004013">
    <property type="entry name" value="PHP_dom"/>
</dbReference>